<evidence type="ECO:0000313" key="1">
    <source>
        <dbReference type="EMBL" id="GKV03603.1"/>
    </source>
</evidence>
<name>A0AAV5IWL6_9ROSI</name>
<reference evidence="1 2" key="1">
    <citation type="journal article" date="2021" name="Commun. Biol.">
        <title>The genome of Shorea leprosula (Dipterocarpaceae) highlights the ecological relevance of drought in aseasonal tropical rainforests.</title>
        <authorList>
            <person name="Ng K.K.S."/>
            <person name="Kobayashi M.J."/>
            <person name="Fawcett J.A."/>
            <person name="Hatakeyama M."/>
            <person name="Paape T."/>
            <person name="Ng C.H."/>
            <person name="Ang C.C."/>
            <person name="Tnah L.H."/>
            <person name="Lee C.T."/>
            <person name="Nishiyama T."/>
            <person name="Sese J."/>
            <person name="O'Brien M.J."/>
            <person name="Copetti D."/>
            <person name="Mohd Noor M.I."/>
            <person name="Ong R.C."/>
            <person name="Putra M."/>
            <person name="Sireger I.Z."/>
            <person name="Indrioko S."/>
            <person name="Kosugi Y."/>
            <person name="Izuno A."/>
            <person name="Isagi Y."/>
            <person name="Lee S.L."/>
            <person name="Shimizu K.K."/>
        </authorList>
    </citation>
    <scope>NUCLEOTIDE SEQUENCE [LARGE SCALE GENOMIC DNA]</scope>
    <source>
        <strain evidence="1">214</strain>
    </source>
</reference>
<dbReference type="Proteomes" id="UP001054252">
    <property type="component" value="Unassembled WGS sequence"/>
</dbReference>
<dbReference type="AlphaFoldDB" id="A0AAV5IWL6"/>
<sequence>MAIWPHSSDYLPTRENFKDSISFLRENKAGLTMFR</sequence>
<organism evidence="1 2">
    <name type="scientific">Rubroshorea leprosula</name>
    <dbReference type="NCBI Taxonomy" id="152421"/>
    <lineage>
        <taxon>Eukaryota</taxon>
        <taxon>Viridiplantae</taxon>
        <taxon>Streptophyta</taxon>
        <taxon>Embryophyta</taxon>
        <taxon>Tracheophyta</taxon>
        <taxon>Spermatophyta</taxon>
        <taxon>Magnoliopsida</taxon>
        <taxon>eudicotyledons</taxon>
        <taxon>Gunneridae</taxon>
        <taxon>Pentapetalae</taxon>
        <taxon>rosids</taxon>
        <taxon>malvids</taxon>
        <taxon>Malvales</taxon>
        <taxon>Dipterocarpaceae</taxon>
        <taxon>Rubroshorea</taxon>
    </lineage>
</organism>
<evidence type="ECO:0000313" key="2">
    <source>
        <dbReference type="Proteomes" id="UP001054252"/>
    </source>
</evidence>
<comment type="caution">
    <text evidence="1">The sequence shown here is derived from an EMBL/GenBank/DDBJ whole genome shotgun (WGS) entry which is preliminary data.</text>
</comment>
<keyword evidence="2" id="KW-1185">Reference proteome</keyword>
<gene>
    <name evidence="1" type="ORF">SLEP1_g15878</name>
</gene>
<protein>
    <submittedName>
        <fullName evidence="1">Uncharacterized protein</fullName>
    </submittedName>
</protein>
<proteinExistence type="predicted"/>
<dbReference type="EMBL" id="BPVZ01000020">
    <property type="protein sequence ID" value="GKV03603.1"/>
    <property type="molecule type" value="Genomic_DNA"/>
</dbReference>
<accession>A0AAV5IWL6</accession>